<keyword evidence="2 7" id="KW-0547">Nucleotide-binding</keyword>
<dbReference type="Gene3D" id="3.40.50.10810">
    <property type="entry name" value="Tandem AAA-ATPase domain"/>
    <property type="match status" value="1"/>
</dbReference>
<dbReference type="Proteomes" id="UP000315400">
    <property type="component" value="Unassembled WGS sequence"/>
</dbReference>
<dbReference type="SMART" id="SM00490">
    <property type="entry name" value="HELICc"/>
    <property type="match status" value="1"/>
</dbReference>
<dbReference type="CDD" id="cd18012">
    <property type="entry name" value="DEXQc_arch_SWI2_SNF2"/>
    <property type="match status" value="1"/>
</dbReference>
<evidence type="ECO:0000313" key="7">
    <source>
        <dbReference type="EMBL" id="TQE99275.1"/>
    </source>
</evidence>
<feature type="domain" description="Helicase C-terminal" evidence="6">
    <location>
        <begin position="923"/>
        <end position="1084"/>
    </location>
</feature>
<dbReference type="GO" id="GO:0004386">
    <property type="term" value="F:helicase activity"/>
    <property type="evidence" value="ECO:0007669"/>
    <property type="project" value="UniProtKB-KW"/>
</dbReference>
<dbReference type="InterPro" id="IPR001650">
    <property type="entry name" value="Helicase_C-like"/>
</dbReference>
<evidence type="ECO:0000259" key="4">
    <source>
        <dbReference type="PROSITE" id="PS50966"/>
    </source>
</evidence>
<dbReference type="PROSITE" id="PS51194">
    <property type="entry name" value="HELICASE_CTER"/>
    <property type="match status" value="1"/>
</dbReference>
<dbReference type="InterPro" id="IPR049730">
    <property type="entry name" value="SNF2/RAD54-like_C"/>
</dbReference>
<name>A0A540VR82_9GAMM</name>
<dbReference type="AlphaFoldDB" id="A0A540VR82"/>
<evidence type="ECO:0000256" key="3">
    <source>
        <dbReference type="PROSITE-ProRule" id="PRU00325"/>
    </source>
</evidence>
<sequence>MLWGCSWLTPGASALSEPLEAWIAQHGETVIWADFPREALEAGERLLRAQAVLDSSPGGQGFFARVQADRRHVHSVDCRVHPLPSPKPVTTYCTCAAGGGCEHAVAALLFYLGRKTPAGLVKANPAVHQWLSELDRLSEDARSNGTERRTECLVYLLDDDGAGRVTVTPRRARPRRRGGYGRLMAFQGLRRAPAGLLGADDRRLLRLLPEAGQAILPEDLNFLLTALAETGRAHWQRTETPALSASGPRDGAFVWRVESDGSQRLVPVAGDGLQAYPALPPIWLDTTTGEFGTIETGVSMALVARLQSGPAVAPADVPAMADGLVQRGLPVPAPRVPSRRRIDDIAPAPCLRLTRLNGGAHAVRVDAGEPVAEVGFDYAGHLVAADDPAETLCVYEHGELLEYRRDSRAESSAIGQLEAAGLERAGCMAGDRFMPGHVGGWRPFVAETLPRLREAGWRVTTEPAFPWRLAEVALWQADARRDKDQPGWFTFDLSVEVEGERHALLPLLLALIRENPEAMSTRHLDAIDPASSLLVDLGDGRLIPVPADRLVPLLRGLTELYDPALRLDQGRLRLPLGRANALDRLAESAGRALHWQGDQDLRALGRTLGSMGAHTDVTIPNGLRGELRPYQRDGLAWLQQLAQVELGGVLADDMGLGKTLQVLAHLQLEKEAGRARAPSLVVVPTSLMFNWAREAEKFTPGLRVLRLHGPHRHAEYDRLGHYDLVLTTYSLLVRDIARLHGQPWHLLVLDEAQAVKNPRAQAARAVRTLEARQRLSLTGTPLENHLGELWAQFDFVAPGLLGNASAFKRTYRRPIEQDRDESRLAALRERVAPFLLRRTKQAIARDLPPKTEIPLYAELVGGQRDLYEQLRLGQQARVREALAEQGHPQSRVLILDALLKLREACCDPRLVAGAPESARASAKLELLLELVDDLMQAGRRVIVFSQFTRMLTIIEQGLNERGHAWTKLTGETRDREAAVARFQGGDVPIFLVSLKAGGTGLNLTAADTVIHYDPWWNPAVTRQATDRAHRIGQDQPVFVYHLLTRDTVEDRIMALQRDKAELGERLLGDAAEASAAPLDPETVTALFGPLADDAPAEQA</sequence>
<dbReference type="PROSITE" id="PS50966">
    <property type="entry name" value="ZF_SWIM"/>
    <property type="match status" value="1"/>
</dbReference>
<dbReference type="PROSITE" id="PS51192">
    <property type="entry name" value="HELICASE_ATP_BIND_1"/>
    <property type="match status" value="1"/>
</dbReference>
<keyword evidence="2 7" id="KW-0347">Helicase</keyword>
<dbReference type="InterPro" id="IPR014001">
    <property type="entry name" value="Helicase_ATP-bd"/>
</dbReference>
<evidence type="ECO:0000259" key="5">
    <source>
        <dbReference type="PROSITE" id="PS51192"/>
    </source>
</evidence>
<dbReference type="Gene3D" id="3.40.50.300">
    <property type="entry name" value="P-loop containing nucleotide triphosphate hydrolases"/>
    <property type="match status" value="1"/>
</dbReference>
<dbReference type="EMBL" id="VIFK01000076">
    <property type="protein sequence ID" value="TQE99275.1"/>
    <property type="molecule type" value="Genomic_DNA"/>
</dbReference>
<evidence type="ECO:0000259" key="6">
    <source>
        <dbReference type="PROSITE" id="PS51194"/>
    </source>
</evidence>
<dbReference type="GO" id="GO:0016787">
    <property type="term" value="F:hydrolase activity"/>
    <property type="evidence" value="ECO:0007669"/>
    <property type="project" value="UniProtKB-KW"/>
</dbReference>
<gene>
    <name evidence="7" type="ORF">FKY71_09490</name>
</gene>
<feature type="domain" description="Helicase ATP-binding" evidence="5">
    <location>
        <begin position="639"/>
        <end position="799"/>
    </location>
</feature>
<dbReference type="InterPro" id="IPR038718">
    <property type="entry name" value="SNF2-like_sf"/>
</dbReference>
<organism evidence="7 8">
    <name type="scientific">Spiribacter salinus</name>
    <dbReference type="NCBI Taxonomy" id="1335746"/>
    <lineage>
        <taxon>Bacteria</taxon>
        <taxon>Pseudomonadati</taxon>
        <taxon>Pseudomonadota</taxon>
        <taxon>Gammaproteobacteria</taxon>
        <taxon>Chromatiales</taxon>
        <taxon>Ectothiorhodospiraceae</taxon>
        <taxon>Spiribacter</taxon>
    </lineage>
</organism>
<feature type="domain" description="SWIM-type" evidence="4">
    <location>
        <begin position="78"/>
        <end position="112"/>
    </location>
</feature>
<dbReference type="GO" id="GO:0008270">
    <property type="term" value="F:zinc ion binding"/>
    <property type="evidence" value="ECO:0007669"/>
    <property type="project" value="UniProtKB-KW"/>
</dbReference>
<keyword evidence="3" id="KW-0479">Metal-binding</keyword>
<keyword evidence="3" id="KW-0862">Zinc</keyword>
<reference evidence="7 8" key="1">
    <citation type="submission" date="2019-06" db="EMBL/GenBank/DDBJ databases">
        <title>Metagenome assembled Genome of Spiribacter salinus SL48-SHIP from the microbial mat of Salt Lake 48 (Novosibirsk region, Russia).</title>
        <authorList>
            <person name="Shipova A."/>
            <person name="Rozanov A.S."/>
            <person name="Bryanskaya A.V."/>
            <person name="Peltek S.E."/>
        </authorList>
    </citation>
    <scope>NUCLEOTIDE SEQUENCE [LARGE SCALE GENOMIC DNA]</scope>
    <source>
        <strain evidence="7">SL48-SHIP-2</strain>
    </source>
</reference>
<dbReference type="Pfam" id="PF00271">
    <property type="entry name" value="Helicase_C"/>
    <property type="match status" value="1"/>
</dbReference>
<keyword evidence="3" id="KW-0863">Zinc-finger</keyword>
<comment type="caution">
    <text evidence="7">The sequence shown here is derived from an EMBL/GenBank/DDBJ whole genome shotgun (WGS) entry which is preliminary data.</text>
</comment>
<keyword evidence="2 7" id="KW-0067">ATP-binding</keyword>
<dbReference type="STRING" id="1260251.SPISAL_01790"/>
<accession>A0A540VR82</accession>
<dbReference type="SUPFAM" id="SSF52540">
    <property type="entry name" value="P-loop containing nucleoside triphosphate hydrolases"/>
    <property type="match status" value="2"/>
</dbReference>
<protein>
    <submittedName>
        <fullName evidence="7">Helicase SNF2</fullName>
    </submittedName>
</protein>
<proteinExistence type="predicted"/>
<dbReference type="Pfam" id="PF00176">
    <property type="entry name" value="SNF2-rel_dom"/>
    <property type="match status" value="1"/>
</dbReference>
<dbReference type="GO" id="GO:0005524">
    <property type="term" value="F:ATP binding"/>
    <property type="evidence" value="ECO:0007669"/>
    <property type="project" value="InterPro"/>
</dbReference>
<dbReference type="PANTHER" id="PTHR10799">
    <property type="entry name" value="SNF2/RAD54 HELICASE FAMILY"/>
    <property type="match status" value="1"/>
</dbReference>
<evidence type="ECO:0000313" key="8">
    <source>
        <dbReference type="Proteomes" id="UP000315400"/>
    </source>
</evidence>
<evidence type="ECO:0000256" key="2">
    <source>
        <dbReference type="ARBA" id="ARBA00022806"/>
    </source>
</evidence>
<dbReference type="InterPro" id="IPR027417">
    <property type="entry name" value="P-loop_NTPase"/>
</dbReference>
<evidence type="ECO:0000256" key="1">
    <source>
        <dbReference type="ARBA" id="ARBA00022801"/>
    </source>
</evidence>
<dbReference type="InterPro" id="IPR000330">
    <property type="entry name" value="SNF2_N"/>
</dbReference>
<dbReference type="CDD" id="cd18793">
    <property type="entry name" value="SF2_C_SNF"/>
    <property type="match status" value="1"/>
</dbReference>
<dbReference type="InterPro" id="IPR007527">
    <property type="entry name" value="Znf_SWIM"/>
</dbReference>
<keyword evidence="1" id="KW-0378">Hydrolase</keyword>
<dbReference type="SMART" id="SM00487">
    <property type="entry name" value="DEXDc"/>
    <property type="match status" value="1"/>
</dbReference>